<reference evidence="3" key="1">
    <citation type="journal article" date="2019" name="Int. J. Syst. Evol. Microbiol.">
        <title>The Global Catalogue of Microorganisms (GCM) 10K type strain sequencing project: providing services to taxonomists for standard genome sequencing and annotation.</title>
        <authorList>
            <consortium name="The Broad Institute Genomics Platform"/>
            <consortium name="The Broad Institute Genome Sequencing Center for Infectious Disease"/>
            <person name="Wu L."/>
            <person name="Ma J."/>
        </authorList>
    </citation>
    <scope>NUCLEOTIDE SEQUENCE [LARGE SCALE GENOMIC DNA]</scope>
    <source>
        <strain evidence="3">KCTC 52039</strain>
    </source>
</reference>
<dbReference type="InterPro" id="IPR007820">
    <property type="entry name" value="AbrB_fam"/>
</dbReference>
<dbReference type="PANTHER" id="PTHR38457:SF1">
    <property type="entry name" value="REGULATOR ABRB-RELATED"/>
    <property type="match status" value="1"/>
</dbReference>
<feature type="transmembrane region" description="Helical" evidence="1">
    <location>
        <begin position="240"/>
        <end position="257"/>
    </location>
</feature>
<feature type="transmembrane region" description="Helical" evidence="1">
    <location>
        <begin position="313"/>
        <end position="341"/>
    </location>
</feature>
<organism evidence="2 3">
    <name type="scientific">Cypionkella sinensis</name>
    <dbReference type="NCBI Taxonomy" id="1756043"/>
    <lineage>
        <taxon>Bacteria</taxon>
        <taxon>Pseudomonadati</taxon>
        <taxon>Pseudomonadota</taxon>
        <taxon>Alphaproteobacteria</taxon>
        <taxon>Rhodobacterales</taxon>
        <taxon>Paracoccaceae</taxon>
        <taxon>Cypionkella</taxon>
    </lineage>
</organism>
<gene>
    <name evidence="2" type="ORF">ACFOGH_09595</name>
</gene>
<feature type="transmembrane region" description="Helical" evidence="1">
    <location>
        <begin position="38"/>
        <end position="56"/>
    </location>
</feature>
<dbReference type="RefSeq" id="WP_380072849.1">
    <property type="nucleotide sequence ID" value="NZ_JBHRTO010000001.1"/>
</dbReference>
<dbReference type="Pfam" id="PF05145">
    <property type="entry name" value="AbrB"/>
    <property type="match status" value="1"/>
</dbReference>
<feature type="transmembrane region" description="Helical" evidence="1">
    <location>
        <begin position="62"/>
        <end position="82"/>
    </location>
</feature>
<proteinExistence type="predicted"/>
<sequence>MSPQPSPQTSPNRALRWCVLVLLSILITTGFEALHLPAALLLGPMVAAIILAVRGYGVSLPAPAMTAAQGLVGLMVASVLPLSLMSEVMADWPIVMAGTLFTIIASSLLGWLLARSGALPGTTAIWGSSPGAAAAMTLLSGAYGADMRLVAFMQYMRVACVAVVATVVARLLGVADSPAPEIVWFPAMPALGVAQTIALAVVLAFAGQRLRLPGGTFLLPIFAGMALSQTGWLPLYLPPWLLALTYAAIGWAIGLRFTRATIRDARRAFLRVFASTLVLIAVCGGAAWALVRFTGIDPLTAYLATSPGGMDSIAIIAASTPVDVAFVMVMHMSRFLLVLLLGPMLARWLSRGQF</sequence>
<keyword evidence="1" id="KW-0812">Transmembrane</keyword>
<comment type="caution">
    <text evidence="2">The sequence shown here is derived from an EMBL/GenBank/DDBJ whole genome shotgun (WGS) entry which is preliminary data.</text>
</comment>
<dbReference type="PIRSF" id="PIRSF038991">
    <property type="entry name" value="Protein_AbrB"/>
    <property type="match status" value="1"/>
</dbReference>
<dbReference type="PANTHER" id="PTHR38457">
    <property type="entry name" value="REGULATOR ABRB-RELATED"/>
    <property type="match status" value="1"/>
</dbReference>
<feature type="transmembrane region" description="Helical" evidence="1">
    <location>
        <begin position="155"/>
        <end position="172"/>
    </location>
</feature>
<feature type="transmembrane region" description="Helical" evidence="1">
    <location>
        <begin position="125"/>
        <end position="143"/>
    </location>
</feature>
<accession>A0ABV7J0T2</accession>
<feature type="transmembrane region" description="Helical" evidence="1">
    <location>
        <begin position="94"/>
        <end position="113"/>
    </location>
</feature>
<feature type="transmembrane region" description="Helical" evidence="1">
    <location>
        <begin position="184"/>
        <end position="205"/>
    </location>
</feature>
<dbReference type="EMBL" id="JBHRTO010000001">
    <property type="protein sequence ID" value="MFC3181241.1"/>
    <property type="molecule type" value="Genomic_DNA"/>
</dbReference>
<feature type="transmembrane region" description="Helical" evidence="1">
    <location>
        <begin position="14"/>
        <end position="31"/>
    </location>
</feature>
<feature type="transmembrane region" description="Helical" evidence="1">
    <location>
        <begin position="217"/>
        <end position="234"/>
    </location>
</feature>
<keyword evidence="1" id="KW-1133">Transmembrane helix</keyword>
<feature type="transmembrane region" description="Helical" evidence="1">
    <location>
        <begin position="269"/>
        <end position="293"/>
    </location>
</feature>
<keyword evidence="1" id="KW-0472">Membrane</keyword>
<keyword evidence="3" id="KW-1185">Reference proteome</keyword>
<dbReference type="Proteomes" id="UP001595547">
    <property type="component" value="Unassembled WGS sequence"/>
</dbReference>
<evidence type="ECO:0000313" key="3">
    <source>
        <dbReference type="Proteomes" id="UP001595547"/>
    </source>
</evidence>
<dbReference type="InterPro" id="IPR017516">
    <property type="entry name" value="AbrB_dup"/>
</dbReference>
<name>A0ABV7J0T2_9RHOB</name>
<protein>
    <submittedName>
        <fullName evidence="2">AbrB family transcriptional regulator</fullName>
    </submittedName>
</protein>
<evidence type="ECO:0000256" key="1">
    <source>
        <dbReference type="SAM" id="Phobius"/>
    </source>
</evidence>
<evidence type="ECO:0000313" key="2">
    <source>
        <dbReference type="EMBL" id="MFC3181241.1"/>
    </source>
</evidence>
<dbReference type="NCBIfam" id="TIGR03082">
    <property type="entry name" value="Gneg_AbrB_dup"/>
    <property type="match status" value="2"/>
</dbReference>